<evidence type="ECO:0008006" key="5">
    <source>
        <dbReference type="Google" id="ProtNLM"/>
    </source>
</evidence>
<feature type="compositionally biased region" description="Basic and acidic residues" evidence="1">
    <location>
        <begin position="373"/>
        <end position="396"/>
    </location>
</feature>
<dbReference type="GO" id="GO:0035725">
    <property type="term" value="P:sodium ion transmembrane transport"/>
    <property type="evidence" value="ECO:0007669"/>
    <property type="project" value="TreeGrafter"/>
</dbReference>
<evidence type="ECO:0000313" key="4">
    <source>
        <dbReference type="Proteomes" id="UP000193642"/>
    </source>
</evidence>
<dbReference type="STRING" id="329046.A0A1Y2C3I1"/>
<accession>A0A1Y2C3I1</accession>
<comment type="caution">
    <text evidence="3">The sequence shown here is derived from an EMBL/GenBank/DDBJ whole genome shotgun (WGS) entry which is preliminary data.</text>
</comment>
<dbReference type="GO" id="GO:0003254">
    <property type="term" value="P:regulation of membrane depolarization"/>
    <property type="evidence" value="ECO:0007669"/>
    <property type="project" value="TreeGrafter"/>
</dbReference>
<feature type="compositionally biased region" description="Basic and acidic residues" evidence="1">
    <location>
        <begin position="193"/>
        <end position="202"/>
    </location>
</feature>
<feature type="transmembrane region" description="Helical" evidence="2">
    <location>
        <begin position="500"/>
        <end position="518"/>
    </location>
</feature>
<protein>
    <recommendedName>
        <fullName evidence="5">Ion transport domain-containing protein</fullName>
    </recommendedName>
</protein>
<feature type="region of interest" description="Disordered" evidence="1">
    <location>
        <begin position="129"/>
        <end position="167"/>
    </location>
</feature>
<dbReference type="SUPFAM" id="SSF81324">
    <property type="entry name" value="Voltage-gated potassium channels"/>
    <property type="match status" value="1"/>
</dbReference>
<evidence type="ECO:0000256" key="2">
    <source>
        <dbReference type="SAM" id="Phobius"/>
    </source>
</evidence>
<keyword evidence="2" id="KW-0472">Membrane</keyword>
<dbReference type="InterPro" id="IPR051413">
    <property type="entry name" value="K/Na_HCN_channel"/>
</dbReference>
<feature type="compositionally biased region" description="Basic and acidic residues" evidence="1">
    <location>
        <begin position="137"/>
        <end position="147"/>
    </location>
</feature>
<gene>
    <name evidence="3" type="ORF">BCR33DRAFT_335670</name>
</gene>
<proteinExistence type="predicted"/>
<keyword evidence="4" id="KW-1185">Reference proteome</keyword>
<dbReference type="PANTHER" id="PTHR45689">
    <property type="entry name" value="I[[H]] CHANNEL, ISOFORM E"/>
    <property type="match status" value="1"/>
</dbReference>
<dbReference type="Gene3D" id="1.10.287.70">
    <property type="match status" value="1"/>
</dbReference>
<name>A0A1Y2C3I1_9FUNG</name>
<keyword evidence="2" id="KW-0812">Transmembrane</keyword>
<evidence type="ECO:0000256" key="1">
    <source>
        <dbReference type="SAM" id="MobiDB-lite"/>
    </source>
</evidence>
<dbReference type="AlphaFoldDB" id="A0A1Y2C3I1"/>
<keyword evidence="2" id="KW-1133">Transmembrane helix</keyword>
<dbReference type="Proteomes" id="UP000193642">
    <property type="component" value="Unassembled WGS sequence"/>
</dbReference>
<dbReference type="EMBL" id="MCGO01000031">
    <property type="protein sequence ID" value="ORY41578.1"/>
    <property type="molecule type" value="Genomic_DNA"/>
</dbReference>
<dbReference type="GO" id="GO:0098855">
    <property type="term" value="C:HCN channel complex"/>
    <property type="evidence" value="ECO:0007669"/>
    <property type="project" value="TreeGrafter"/>
</dbReference>
<dbReference type="GO" id="GO:0005249">
    <property type="term" value="F:voltage-gated potassium channel activity"/>
    <property type="evidence" value="ECO:0007669"/>
    <property type="project" value="TreeGrafter"/>
</dbReference>
<feature type="region of interest" description="Disordered" evidence="1">
    <location>
        <begin position="184"/>
        <end position="306"/>
    </location>
</feature>
<sequence length="678" mass="75946">MSLLEAIIADIVSLRSDVLRQTDKLLSQLNAEISSKHTVAKPVQRPLSFAGSVNITESNSMPVALPRYIPSPMADHHTTTASARINPDLKKSHLDLGIHWDDGDYKVASSGNKPTPIFSDNMKRSISRGFADASNNGDHHTKIKADRASGTAKGPHRTSKTQPNSANVSEASLTLLQQMVAGSTYNHNNHNNHNNDKDKKSGSEPSNSSVDLHKNNKNNKNRVAATTILASNNPRLSADDAPTHSPPNPQRRERRSKAKARPMSWAVGPSPSIQRNSDTESDDSQSKVWKSRTSTAATSKLGTPDLIPIMNTPQNQASNPQIECQDQIYDIAEVPTPPYMSPSDSVKKHFPVRESVQQNSGLQVVLTVDDQDKTASDMTEVKEEEKKVQDSEESLRRVMSGSKRTSPTISSKDDVLSWFKILCLVPAYDGKGRGLKFNDFNAADFQHVTFRHNGLHPRSYFISSWEFFVSLFYLIFAWVIPFTASYSNDFPSTPATNTELWSILITLVYVLDIIVVQLTPEPSTANELCNLMEYESLRPILPSWIYSNAYKRVPLDILATIPLELFVTSWERKSTLLLLHCFRFYRIPRILSTNAFYKQLRTVTDAAAGLPICNIIPITVGMFYFLHWNSCALYYFGSLKGFVGWSVVWPDIHDATLYEFYSWTFYQAVGNMFPINFT</sequence>
<reference evidence="3 4" key="1">
    <citation type="submission" date="2016-07" db="EMBL/GenBank/DDBJ databases">
        <title>Pervasive Adenine N6-methylation of Active Genes in Fungi.</title>
        <authorList>
            <consortium name="DOE Joint Genome Institute"/>
            <person name="Mondo S.J."/>
            <person name="Dannebaum R.O."/>
            <person name="Kuo R.C."/>
            <person name="Labutti K."/>
            <person name="Haridas S."/>
            <person name="Kuo A."/>
            <person name="Salamov A."/>
            <person name="Ahrendt S.R."/>
            <person name="Lipzen A."/>
            <person name="Sullivan W."/>
            <person name="Andreopoulos W.B."/>
            <person name="Clum A."/>
            <person name="Lindquist E."/>
            <person name="Daum C."/>
            <person name="Ramamoorthy G.K."/>
            <person name="Gryganskyi A."/>
            <person name="Culley D."/>
            <person name="Magnuson J.K."/>
            <person name="James T.Y."/>
            <person name="O'Malley M.A."/>
            <person name="Stajich J.E."/>
            <person name="Spatafora J.W."/>
            <person name="Visel A."/>
            <person name="Grigoriev I.V."/>
        </authorList>
    </citation>
    <scope>NUCLEOTIDE SEQUENCE [LARGE SCALE GENOMIC DNA]</scope>
    <source>
        <strain evidence="3 4">JEL800</strain>
    </source>
</reference>
<organism evidence="3 4">
    <name type="scientific">Rhizoclosmatium globosum</name>
    <dbReference type="NCBI Taxonomy" id="329046"/>
    <lineage>
        <taxon>Eukaryota</taxon>
        <taxon>Fungi</taxon>
        <taxon>Fungi incertae sedis</taxon>
        <taxon>Chytridiomycota</taxon>
        <taxon>Chytridiomycota incertae sedis</taxon>
        <taxon>Chytridiomycetes</taxon>
        <taxon>Chytridiales</taxon>
        <taxon>Chytriomycetaceae</taxon>
        <taxon>Rhizoclosmatium</taxon>
    </lineage>
</organism>
<evidence type="ECO:0000313" key="3">
    <source>
        <dbReference type="EMBL" id="ORY41578.1"/>
    </source>
</evidence>
<feature type="region of interest" description="Disordered" evidence="1">
    <location>
        <begin position="373"/>
        <end position="406"/>
    </location>
</feature>
<dbReference type="PANTHER" id="PTHR45689:SF5">
    <property type="entry name" value="I[[H]] CHANNEL, ISOFORM E"/>
    <property type="match status" value="1"/>
</dbReference>
<feature type="compositionally biased region" description="Polar residues" evidence="1">
    <location>
        <begin position="286"/>
        <end position="301"/>
    </location>
</feature>
<feature type="transmembrane region" description="Helical" evidence="2">
    <location>
        <begin position="460"/>
        <end position="480"/>
    </location>
</feature>